<evidence type="ECO:0000313" key="3">
    <source>
        <dbReference type="EMBL" id="GAA5060285.1"/>
    </source>
</evidence>
<dbReference type="PROSITE" id="PS51257">
    <property type="entry name" value="PROKAR_LIPOPROTEIN"/>
    <property type="match status" value="1"/>
</dbReference>
<feature type="compositionally biased region" description="Low complexity" evidence="1">
    <location>
        <begin position="153"/>
        <end position="166"/>
    </location>
</feature>
<dbReference type="EMBL" id="BAABHV010000021">
    <property type="protein sequence ID" value="GAA5060285.1"/>
    <property type="molecule type" value="Genomic_DNA"/>
</dbReference>
<keyword evidence="4" id="KW-1185">Reference proteome</keyword>
<evidence type="ECO:0000313" key="4">
    <source>
        <dbReference type="Proteomes" id="UP001500518"/>
    </source>
</evidence>
<evidence type="ECO:0000256" key="2">
    <source>
        <dbReference type="SAM" id="SignalP"/>
    </source>
</evidence>
<dbReference type="RefSeq" id="WP_346033681.1">
    <property type="nucleotide sequence ID" value="NZ_BAABHV010000021.1"/>
</dbReference>
<keyword evidence="2" id="KW-0732">Signal</keyword>
<dbReference type="Proteomes" id="UP001500518">
    <property type="component" value="Unassembled WGS sequence"/>
</dbReference>
<feature type="chain" id="PRO_5045549561" evidence="2">
    <location>
        <begin position="23"/>
        <end position="166"/>
    </location>
</feature>
<feature type="signal peptide" evidence="2">
    <location>
        <begin position="1"/>
        <end position="22"/>
    </location>
</feature>
<protein>
    <submittedName>
        <fullName evidence="3">Uncharacterized protein</fullName>
    </submittedName>
</protein>
<organism evidence="3 4">
    <name type="scientific">Erythrobacter westpacificensis</name>
    <dbReference type="NCBI Taxonomy" id="1055231"/>
    <lineage>
        <taxon>Bacteria</taxon>
        <taxon>Pseudomonadati</taxon>
        <taxon>Pseudomonadota</taxon>
        <taxon>Alphaproteobacteria</taxon>
        <taxon>Sphingomonadales</taxon>
        <taxon>Erythrobacteraceae</taxon>
        <taxon>Erythrobacter/Porphyrobacter group</taxon>
        <taxon>Erythrobacter</taxon>
    </lineage>
</organism>
<feature type="region of interest" description="Disordered" evidence="1">
    <location>
        <begin position="147"/>
        <end position="166"/>
    </location>
</feature>
<comment type="caution">
    <text evidence="3">The sequence shown here is derived from an EMBL/GenBank/DDBJ whole genome shotgun (WGS) entry which is preliminary data.</text>
</comment>
<accession>A0ABP9KMT6</accession>
<gene>
    <name evidence="3" type="ORF">GCM10023208_28480</name>
</gene>
<sequence>MRTLLTLSAAALLLTACGSSDEGTIETEDGETVAYEVDRDGGDTSMRITGEDGQEIVINSGTGSAVDLPDGFSLYPGASVVSTTTMNQGDGQGALVIMQSDSSPEDMVSFYRRQAEAAGVQIQMEMTTNGSMMIGGEGEDGQTFSFNASGADGTTTGQLVVGQGLN</sequence>
<reference evidence="4" key="1">
    <citation type="journal article" date="2019" name="Int. J. Syst. Evol. Microbiol.">
        <title>The Global Catalogue of Microorganisms (GCM) 10K type strain sequencing project: providing services to taxonomists for standard genome sequencing and annotation.</title>
        <authorList>
            <consortium name="The Broad Institute Genomics Platform"/>
            <consortium name="The Broad Institute Genome Sequencing Center for Infectious Disease"/>
            <person name="Wu L."/>
            <person name="Ma J."/>
        </authorList>
    </citation>
    <scope>NUCLEOTIDE SEQUENCE [LARGE SCALE GENOMIC DNA]</scope>
    <source>
        <strain evidence="4">JCM 18014</strain>
    </source>
</reference>
<proteinExistence type="predicted"/>
<name>A0ABP9KMT6_9SPHN</name>
<evidence type="ECO:0000256" key="1">
    <source>
        <dbReference type="SAM" id="MobiDB-lite"/>
    </source>
</evidence>